<name>C7RST6_ACCRE</name>
<feature type="signal peptide" evidence="1">
    <location>
        <begin position="1"/>
        <end position="35"/>
    </location>
</feature>
<proteinExistence type="predicted"/>
<evidence type="ECO:0000256" key="1">
    <source>
        <dbReference type="SAM" id="SignalP"/>
    </source>
</evidence>
<dbReference type="KEGG" id="app:CAP2UW1_2704"/>
<dbReference type="AlphaFoldDB" id="C7RST6"/>
<sequence precursor="true">MSAAQRTLLSSACRRSSRLLLLLALTASLPGYVGAGQAATPDAAQTDKPSNLRPGTANWFTHPWSALLGKSPPPPPAQPKGPIPTYPQVRYPVLDSAFPIADKEHLWWLDNDRVVFMGYEPGSYDPGWEKKTLSQRRADGRETDMRVGHYVWDTRTNEVRLFRRRLHDFCVEEGVSAFLELPDKEAPPPAKITPLWIGPLTLWTGPFGKERPKPDIDANRLVDNRWTPGPCGVIAPPGGFGARIPLHAGWGVLERRRFDQPLLYTPRKGPPRELPLLTKDWGRVLYAPWRKQYLLSEIHGNSEIMPAIWWLSQDGSTQAIAIPNTGYLSASFRPIRPGVLMTGRSRPGERVTQTPESFILGNDGSVRSIGRFSLYKYGTSPNGCRIAYQNSRCFPDPSRSVDRAAPRHIGCVTAHMIDFCQKGETP</sequence>
<evidence type="ECO:0000313" key="2">
    <source>
        <dbReference type="EMBL" id="ACV35988.1"/>
    </source>
</evidence>
<dbReference type="STRING" id="522306.CAP2UW1_2704"/>
<dbReference type="OrthoDB" id="9945945at2"/>
<organism evidence="2">
    <name type="scientific">Accumulibacter regalis</name>
    <dbReference type="NCBI Taxonomy" id="522306"/>
    <lineage>
        <taxon>Bacteria</taxon>
        <taxon>Pseudomonadati</taxon>
        <taxon>Pseudomonadota</taxon>
        <taxon>Betaproteobacteria</taxon>
        <taxon>Candidatus Accumulibacter</taxon>
    </lineage>
</organism>
<reference evidence="2" key="2">
    <citation type="submission" date="2009-09" db="EMBL/GenBank/DDBJ databases">
        <title>Complete sequence of chromosome of Candidatus Accumulibacter phosphatis clade IIA str. UW-1.</title>
        <authorList>
            <consortium name="US DOE Joint Genome Institute"/>
            <person name="Martin H.G."/>
            <person name="Ivanova N."/>
            <person name="Kunin V."/>
            <person name="Warnecke F."/>
            <person name="Barry K."/>
            <person name="He S."/>
            <person name="Salamov A."/>
            <person name="Szeto E."/>
            <person name="Dalin E."/>
            <person name="Pangilinan J.L."/>
            <person name="Lapidus A."/>
            <person name="Lowry S."/>
            <person name="Kyrpides N.C."/>
            <person name="McMahon K.D."/>
            <person name="Hugenholtz P."/>
        </authorList>
    </citation>
    <scope>NUCLEOTIDE SEQUENCE [LARGE SCALE GENOMIC DNA]</scope>
    <source>
        <strain evidence="2">UW-1</strain>
    </source>
</reference>
<dbReference type="EMBL" id="CP001715">
    <property type="protein sequence ID" value="ACV35988.1"/>
    <property type="molecule type" value="Genomic_DNA"/>
</dbReference>
<accession>C7RST6</accession>
<keyword evidence="1" id="KW-0732">Signal</keyword>
<protein>
    <submittedName>
        <fullName evidence="2">Uncharacterized protein</fullName>
    </submittedName>
</protein>
<reference evidence="2" key="1">
    <citation type="submission" date="2009-08" db="EMBL/GenBank/DDBJ databases">
        <authorList>
            <consortium name="US DOE Joint Genome Institute"/>
            <person name="Lucas S."/>
            <person name="Copeland A."/>
            <person name="Lapidus A."/>
            <person name="Glavina del Rio T."/>
            <person name="Dalin E."/>
            <person name="Tice H."/>
            <person name="Bruce D."/>
            <person name="Barry K."/>
            <person name="Pitluck S."/>
            <person name="Lowry S."/>
            <person name="Larimer F."/>
            <person name="Land M."/>
            <person name="Hauser L."/>
            <person name="Kyrpides N."/>
            <person name="Ivanova N."/>
            <person name="McMahon K.D."/>
            <person name="Hugenholtz P."/>
        </authorList>
    </citation>
    <scope>NUCLEOTIDE SEQUENCE</scope>
    <source>
        <strain evidence="2">UW-1</strain>
    </source>
</reference>
<gene>
    <name evidence="2" type="ordered locus">CAP2UW1_2704</name>
</gene>
<feature type="chain" id="PRO_5002983991" evidence="1">
    <location>
        <begin position="36"/>
        <end position="426"/>
    </location>
</feature>
<dbReference type="HOGENOM" id="CLU_643443_0_0_4"/>